<dbReference type="PRINTS" id="PR00756">
    <property type="entry name" value="ALADIPTASE"/>
</dbReference>
<name>A0A3E1EVZ5_9FLAO</name>
<evidence type="ECO:0000256" key="12">
    <source>
        <dbReference type="ARBA" id="ARBA00023049"/>
    </source>
</evidence>
<keyword evidence="8" id="KW-0479">Metal-binding</keyword>
<evidence type="ECO:0000259" key="14">
    <source>
        <dbReference type="Pfam" id="PF17900"/>
    </source>
</evidence>
<dbReference type="GO" id="GO:0005615">
    <property type="term" value="C:extracellular space"/>
    <property type="evidence" value="ECO:0007669"/>
    <property type="project" value="TreeGrafter"/>
</dbReference>
<keyword evidence="10" id="KW-0378">Hydrolase</keyword>
<keyword evidence="7" id="KW-0645">Protease</keyword>
<evidence type="ECO:0000313" key="17">
    <source>
        <dbReference type="Proteomes" id="UP000257127"/>
    </source>
</evidence>
<dbReference type="GO" id="GO:0008270">
    <property type="term" value="F:zinc ion binding"/>
    <property type="evidence" value="ECO:0007669"/>
    <property type="project" value="InterPro"/>
</dbReference>
<feature type="domain" description="Aminopeptidase N-like N-terminal" evidence="14">
    <location>
        <begin position="41"/>
        <end position="217"/>
    </location>
</feature>
<dbReference type="EC" id="3.4.11.2" evidence="4"/>
<dbReference type="InterPro" id="IPR026444">
    <property type="entry name" value="Secre_tail"/>
</dbReference>
<evidence type="ECO:0000256" key="8">
    <source>
        <dbReference type="ARBA" id="ARBA00022723"/>
    </source>
</evidence>
<dbReference type="GO" id="GO:0016020">
    <property type="term" value="C:membrane"/>
    <property type="evidence" value="ECO:0007669"/>
    <property type="project" value="TreeGrafter"/>
</dbReference>
<dbReference type="RefSeq" id="WP_116881426.1">
    <property type="nucleotide sequence ID" value="NZ_QURB01000007.1"/>
</dbReference>
<dbReference type="GO" id="GO:0016285">
    <property type="term" value="F:alanyl aminopeptidase activity"/>
    <property type="evidence" value="ECO:0007669"/>
    <property type="project" value="UniProtKB-EC"/>
</dbReference>
<dbReference type="AlphaFoldDB" id="A0A3E1EVZ5"/>
<accession>A0A3E1EVZ5</accession>
<keyword evidence="6" id="KW-0031">Aminopeptidase</keyword>
<evidence type="ECO:0000256" key="9">
    <source>
        <dbReference type="ARBA" id="ARBA00022729"/>
    </source>
</evidence>
<keyword evidence="11" id="KW-0862">Zinc</keyword>
<dbReference type="Pfam" id="PF01433">
    <property type="entry name" value="Peptidase_M1"/>
    <property type="match status" value="1"/>
</dbReference>
<evidence type="ECO:0000256" key="7">
    <source>
        <dbReference type="ARBA" id="ARBA00022670"/>
    </source>
</evidence>
<dbReference type="Pfam" id="PF17900">
    <property type="entry name" value="Peptidase_M1_N"/>
    <property type="match status" value="1"/>
</dbReference>
<dbReference type="PANTHER" id="PTHR11533">
    <property type="entry name" value="PROTEASE M1 ZINC METALLOPROTEASE"/>
    <property type="match status" value="1"/>
</dbReference>
<comment type="catalytic activity">
    <reaction evidence="1">
        <text>Release of an N-terminal amino acid, Xaa-|-Yaa- from a peptide, amide or arylamide. Xaa is preferably Ala, but may be most amino acids including Pro (slow action). When a terminal hydrophobic residue is followed by a prolyl residue, the two may be released as an intact Xaa-Pro dipeptide.</text>
        <dbReference type="EC" id="3.4.11.2"/>
    </reaction>
</comment>
<dbReference type="SUPFAM" id="SSF55486">
    <property type="entry name" value="Metalloproteases ('zincins'), catalytic domain"/>
    <property type="match status" value="1"/>
</dbReference>
<dbReference type="GO" id="GO:0070006">
    <property type="term" value="F:metalloaminopeptidase activity"/>
    <property type="evidence" value="ECO:0007669"/>
    <property type="project" value="TreeGrafter"/>
</dbReference>
<evidence type="ECO:0000256" key="2">
    <source>
        <dbReference type="ARBA" id="ARBA00001947"/>
    </source>
</evidence>
<reference evidence="16 17" key="1">
    <citation type="submission" date="2018-08" db="EMBL/GenBank/DDBJ databases">
        <title>The draft genome squence of Brumimicrobium sp. N62.</title>
        <authorList>
            <person name="Du Z.-J."/>
            <person name="Luo H.-R."/>
        </authorList>
    </citation>
    <scope>NUCLEOTIDE SEQUENCE [LARGE SCALE GENOMIC DNA]</scope>
    <source>
        <strain evidence="16 17">N62</strain>
    </source>
</reference>
<dbReference type="PANTHER" id="PTHR11533:SF174">
    <property type="entry name" value="PUROMYCIN-SENSITIVE AMINOPEPTIDASE-RELATED"/>
    <property type="match status" value="1"/>
</dbReference>
<feature type="domain" description="Secretion system C-terminal sorting" evidence="15">
    <location>
        <begin position="726"/>
        <end position="793"/>
    </location>
</feature>
<dbReference type="SUPFAM" id="SSF63737">
    <property type="entry name" value="Leukotriene A4 hydrolase N-terminal domain"/>
    <property type="match status" value="1"/>
</dbReference>
<dbReference type="OrthoDB" id="100605at2"/>
<evidence type="ECO:0000259" key="13">
    <source>
        <dbReference type="Pfam" id="PF01433"/>
    </source>
</evidence>
<dbReference type="GO" id="GO:0005737">
    <property type="term" value="C:cytoplasm"/>
    <property type="evidence" value="ECO:0007669"/>
    <property type="project" value="TreeGrafter"/>
</dbReference>
<sequence length="799" mass="90222">MMKFSSFFCALGITVAAVFNLNGQTNGQIDNMRSDTIDVLNYQMNVDLLQMSNSIFKASCKVSFESKMDNVDGISLDLLELTIDSIRSGSNTLNYHYNDTLIRVDLPNVLNAGDQEEVTVYYHGTPQLDPSGFGGFYFTGNFAYNLGVAFDGEPHNYGRTWHPCFDNFVERATYDIEITTPQNITAYSNGYIESESIGTNNENIRRWKMDEGIPTYLACIGAAPYTHVDQTFTSSLTNAQTPVMLIAKPQDTTSLKNSFVNLFGAMDAYESNYGPYEWNKIAFALVPFNGGAMEHSTCVMYPDFAVDGSLNYETLMAHELSHHWWGNLVTCRTAEDMWINEGLASYSESIFLEHVYDYDRYIEELKSVHRDVIQSAHFRDGGFLSISGVPHNATYGMHTYSKGATLMHNLRTHMGDADFFSGLKAIQTDYAFGNINAEEFRDKLTASTGYDATSFFDNYVFNPGFNAFEINGVVYDTHNTNIDARVSIQQKLFEAPDYFDNVPVEITFVDDNWNTYTVTELVSGAQQYVDVNSLPFAPVMVYLNKNSKLLNAVTGQDYTITEPTTEQGNYSYFYLRVLEENDSSFVRVEHYRVAADDLNQLDGDHEYVLSPDRYWKVDGIFSESFEAEGRIFYDARNTAGGNLDVGLMQDHGGVAFHEDSLVLLFRPSQGALWSEYDDYELYTQGNLTDGYGRIEITNIRKGEYAFGFRKSALNTSSEKLPNDFKIYPNPVKHNIQIEWEDAGNSTVVEITDSNGKSISKHKMKNKALTISVDDLSKGVYFIAVYDKKQLLGKQKMIKE</sequence>
<keyword evidence="9" id="KW-0732">Signal</keyword>
<dbReference type="Pfam" id="PF18962">
    <property type="entry name" value="Por_Secre_tail"/>
    <property type="match status" value="1"/>
</dbReference>
<dbReference type="InterPro" id="IPR027268">
    <property type="entry name" value="Peptidase_M4/M1_CTD_sf"/>
</dbReference>
<dbReference type="GO" id="GO:0043171">
    <property type="term" value="P:peptide catabolic process"/>
    <property type="evidence" value="ECO:0007669"/>
    <property type="project" value="TreeGrafter"/>
</dbReference>
<evidence type="ECO:0000313" key="16">
    <source>
        <dbReference type="EMBL" id="RFC53730.1"/>
    </source>
</evidence>
<evidence type="ECO:0000256" key="11">
    <source>
        <dbReference type="ARBA" id="ARBA00022833"/>
    </source>
</evidence>
<keyword evidence="17" id="KW-1185">Reference proteome</keyword>
<dbReference type="GO" id="GO:0006508">
    <property type="term" value="P:proteolysis"/>
    <property type="evidence" value="ECO:0007669"/>
    <property type="project" value="UniProtKB-KW"/>
</dbReference>
<evidence type="ECO:0000256" key="6">
    <source>
        <dbReference type="ARBA" id="ARBA00022438"/>
    </source>
</evidence>
<keyword evidence="12" id="KW-0482">Metalloprotease</keyword>
<comment type="cofactor">
    <cofactor evidence="2">
        <name>Zn(2+)</name>
        <dbReference type="ChEBI" id="CHEBI:29105"/>
    </cofactor>
</comment>
<evidence type="ECO:0000256" key="10">
    <source>
        <dbReference type="ARBA" id="ARBA00022801"/>
    </source>
</evidence>
<feature type="domain" description="Peptidase M1 membrane alanine aminopeptidase" evidence="13">
    <location>
        <begin position="266"/>
        <end position="459"/>
    </location>
</feature>
<dbReference type="EMBL" id="QURB01000007">
    <property type="protein sequence ID" value="RFC53730.1"/>
    <property type="molecule type" value="Genomic_DNA"/>
</dbReference>
<dbReference type="InterPro" id="IPR050344">
    <property type="entry name" value="Peptidase_M1_aminopeptidases"/>
</dbReference>
<dbReference type="InterPro" id="IPR045357">
    <property type="entry name" value="Aminopeptidase_N-like_N"/>
</dbReference>
<dbReference type="Gene3D" id="1.10.390.10">
    <property type="entry name" value="Neutral Protease Domain 2"/>
    <property type="match status" value="1"/>
</dbReference>
<dbReference type="InterPro" id="IPR001930">
    <property type="entry name" value="Peptidase_M1"/>
</dbReference>
<gene>
    <name evidence="16" type="ORF">DXU93_11425</name>
</gene>
<dbReference type="Gene3D" id="2.60.40.1730">
    <property type="entry name" value="tricorn interacting facor f3 domain"/>
    <property type="match status" value="1"/>
</dbReference>
<evidence type="ECO:0000256" key="5">
    <source>
        <dbReference type="ARBA" id="ARBA00015611"/>
    </source>
</evidence>
<dbReference type="Proteomes" id="UP000257127">
    <property type="component" value="Unassembled WGS sequence"/>
</dbReference>
<dbReference type="NCBIfam" id="TIGR04183">
    <property type="entry name" value="Por_Secre_tail"/>
    <property type="match status" value="1"/>
</dbReference>
<organism evidence="16 17">
    <name type="scientific">Brumimicrobium aurantiacum</name>
    <dbReference type="NCBI Taxonomy" id="1737063"/>
    <lineage>
        <taxon>Bacteria</taxon>
        <taxon>Pseudomonadati</taxon>
        <taxon>Bacteroidota</taxon>
        <taxon>Flavobacteriia</taxon>
        <taxon>Flavobacteriales</taxon>
        <taxon>Crocinitomicaceae</taxon>
        <taxon>Brumimicrobium</taxon>
    </lineage>
</organism>
<dbReference type="GO" id="GO:0042277">
    <property type="term" value="F:peptide binding"/>
    <property type="evidence" value="ECO:0007669"/>
    <property type="project" value="TreeGrafter"/>
</dbReference>
<dbReference type="InterPro" id="IPR042097">
    <property type="entry name" value="Aminopeptidase_N-like_N_sf"/>
</dbReference>
<comment type="caution">
    <text evidence="16">The sequence shown here is derived from an EMBL/GenBank/DDBJ whole genome shotgun (WGS) entry which is preliminary data.</text>
</comment>
<protein>
    <recommendedName>
        <fullName evidence="5">Aminopeptidase N</fullName>
        <ecNumber evidence="4">3.4.11.2</ecNumber>
    </recommendedName>
</protein>
<dbReference type="InterPro" id="IPR014782">
    <property type="entry name" value="Peptidase_M1_dom"/>
</dbReference>
<comment type="similarity">
    <text evidence="3">Belongs to the peptidase M1 family.</text>
</comment>
<evidence type="ECO:0000256" key="1">
    <source>
        <dbReference type="ARBA" id="ARBA00000098"/>
    </source>
</evidence>
<dbReference type="CDD" id="cd09603">
    <property type="entry name" value="M1_APN_like"/>
    <property type="match status" value="1"/>
</dbReference>
<evidence type="ECO:0000256" key="4">
    <source>
        <dbReference type="ARBA" id="ARBA00012564"/>
    </source>
</evidence>
<proteinExistence type="inferred from homology"/>
<evidence type="ECO:0000256" key="3">
    <source>
        <dbReference type="ARBA" id="ARBA00010136"/>
    </source>
</evidence>
<evidence type="ECO:0000259" key="15">
    <source>
        <dbReference type="Pfam" id="PF18962"/>
    </source>
</evidence>